<keyword evidence="1" id="KW-0812">Transmembrane</keyword>
<feature type="transmembrane region" description="Helical" evidence="1">
    <location>
        <begin position="74"/>
        <end position="95"/>
    </location>
</feature>
<name>A0ABV4QNX6_9ACTN</name>
<comment type="caution">
    <text evidence="2">The sequence shown here is derived from an EMBL/GenBank/DDBJ whole genome shotgun (WGS) entry which is preliminary data.</text>
</comment>
<protein>
    <recommendedName>
        <fullName evidence="4">Integral membrane protein</fullName>
    </recommendedName>
</protein>
<evidence type="ECO:0000256" key="1">
    <source>
        <dbReference type="SAM" id="Phobius"/>
    </source>
</evidence>
<reference evidence="2 3" key="1">
    <citation type="submission" date="2023-11" db="EMBL/GenBank/DDBJ databases">
        <title>Actinomadura monticuli sp. nov., isolated from volcanic ash.</title>
        <authorList>
            <person name="Lee S.D."/>
            <person name="Yang H."/>
            <person name="Kim I.S."/>
        </authorList>
    </citation>
    <scope>NUCLEOTIDE SEQUENCE [LARGE SCALE GENOMIC DNA]</scope>
    <source>
        <strain evidence="2 3">DSM 45346</strain>
    </source>
</reference>
<dbReference type="RefSeq" id="WP_371938576.1">
    <property type="nucleotide sequence ID" value="NZ_JAXCEH010000001.1"/>
</dbReference>
<feature type="transmembrane region" description="Helical" evidence="1">
    <location>
        <begin position="101"/>
        <end position="124"/>
    </location>
</feature>
<feature type="transmembrane region" description="Helical" evidence="1">
    <location>
        <begin position="44"/>
        <end position="62"/>
    </location>
</feature>
<keyword evidence="1" id="KW-1133">Transmembrane helix</keyword>
<organism evidence="2 3">
    <name type="scientific">Actinomadura chokoriensis</name>
    <dbReference type="NCBI Taxonomy" id="454156"/>
    <lineage>
        <taxon>Bacteria</taxon>
        <taxon>Bacillati</taxon>
        <taxon>Actinomycetota</taxon>
        <taxon>Actinomycetes</taxon>
        <taxon>Streptosporangiales</taxon>
        <taxon>Thermomonosporaceae</taxon>
        <taxon>Actinomadura</taxon>
    </lineage>
</organism>
<keyword evidence="1" id="KW-0472">Membrane</keyword>
<dbReference type="Proteomes" id="UP001569904">
    <property type="component" value="Unassembled WGS sequence"/>
</dbReference>
<evidence type="ECO:0000313" key="3">
    <source>
        <dbReference type="Proteomes" id="UP001569904"/>
    </source>
</evidence>
<gene>
    <name evidence="2" type="ORF">SM436_01185</name>
</gene>
<sequence>MARMLGAWGAALFVWLLGFAVVARLAGGADGGEPLTDLDRLVRLDLPWVLISLSMVVVAGAVQRDRSEQARWLAGVLAVPVLVTAAGTAAPVGGGGDTVSFLLYVAEGVAGAAMGLVVAAFISVRNEERGGYW</sequence>
<evidence type="ECO:0000313" key="2">
    <source>
        <dbReference type="EMBL" id="MFA1552293.1"/>
    </source>
</evidence>
<accession>A0ABV4QNX6</accession>
<proteinExistence type="predicted"/>
<dbReference type="EMBL" id="JAXCEH010000001">
    <property type="protein sequence ID" value="MFA1552293.1"/>
    <property type="molecule type" value="Genomic_DNA"/>
</dbReference>
<evidence type="ECO:0008006" key="4">
    <source>
        <dbReference type="Google" id="ProtNLM"/>
    </source>
</evidence>
<keyword evidence="3" id="KW-1185">Reference proteome</keyword>